<feature type="domain" description="PRC-barrel" evidence="1">
    <location>
        <begin position="7"/>
        <end position="79"/>
    </location>
</feature>
<dbReference type="PANTHER" id="PTHR38137:SF2">
    <property type="entry name" value="PRC-BARREL DOMAIN-CONTAINING PROTEIN"/>
    <property type="match status" value="1"/>
</dbReference>
<organism evidence="2">
    <name type="scientific">mine drainage metagenome</name>
    <dbReference type="NCBI Taxonomy" id="410659"/>
    <lineage>
        <taxon>unclassified sequences</taxon>
        <taxon>metagenomes</taxon>
        <taxon>ecological metagenomes</taxon>
    </lineage>
</organism>
<protein>
    <recommendedName>
        <fullName evidence="1">PRC-barrel domain-containing protein</fullName>
    </recommendedName>
</protein>
<dbReference type="InterPro" id="IPR027275">
    <property type="entry name" value="PRC-brl_dom"/>
</dbReference>
<dbReference type="AlphaFoldDB" id="T0Z6G5"/>
<dbReference type="Pfam" id="PF05239">
    <property type="entry name" value="PRC"/>
    <property type="match status" value="1"/>
</dbReference>
<evidence type="ECO:0000313" key="2">
    <source>
        <dbReference type="EMBL" id="EQD39752.1"/>
    </source>
</evidence>
<dbReference type="EMBL" id="AUZZ01008021">
    <property type="protein sequence ID" value="EQD39752.1"/>
    <property type="molecule type" value="Genomic_DNA"/>
</dbReference>
<reference evidence="2" key="2">
    <citation type="journal article" date="2014" name="ISME J.">
        <title>Microbial stratification in low pH oxic and suboxic macroscopic growths along an acid mine drainage.</title>
        <authorList>
            <person name="Mendez-Garcia C."/>
            <person name="Mesa V."/>
            <person name="Sprenger R.R."/>
            <person name="Richter M."/>
            <person name="Diez M.S."/>
            <person name="Solano J."/>
            <person name="Bargiela R."/>
            <person name="Golyshina O.V."/>
            <person name="Manteca A."/>
            <person name="Ramos J.L."/>
            <person name="Gallego J.R."/>
            <person name="Llorente I."/>
            <person name="Martins Dos Santos V.A."/>
            <person name="Jensen O.N."/>
            <person name="Pelaez A.I."/>
            <person name="Sanchez J."/>
            <person name="Ferrer M."/>
        </authorList>
    </citation>
    <scope>NUCLEOTIDE SEQUENCE</scope>
</reference>
<evidence type="ECO:0000259" key="1">
    <source>
        <dbReference type="Pfam" id="PF05239"/>
    </source>
</evidence>
<sequence>MVKFIIAKQLVGKKVISVSGFDVGRFIDADVNEITGRINYILVEPNVDSSISNKLDAQDGHVKIPYNSVSAVADYIMVDLKGL</sequence>
<dbReference type="PANTHER" id="PTHR38137">
    <property type="entry name" value="PRC-BARREL DOMAIN PROTEIN"/>
    <property type="match status" value="1"/>
</dbReference>
<dbReference type="InterPro" id="IPR011033">
    <property type="entry name" value="PRC_barrel-like_sf"/>
</dbReference>
<proteinExistence type="predicted"/>
<dbReference type="SUPFAM" id="SSF50346">
    <property type="entry name" value="PRC-barrel domain"/>
    <property type="match status" value="1"/>
</dbReference>
<comment type="caution">
    <text evidence="2">The sequence shown here is derived from an EMBL/GenBank/DDBJ whole genome shotgun (WGS) entry which is preliminary data.</text>
</comment>
<accession>T0Z6G5</accession>
<gene>
    <name evidence="2" type="ORF">B2A_11116</name>
</gene>
<dbReference type="Gene3D" id="2.30.30.240">
    <property type="entry name" value="PRC-barrel domain"/>
    <property type="match status" value="1"/>
</dbReference>
<name>T0Z6G5_9ZZZZ</name>
<reference evidence="2" key="1">
    <citation type="submission" date="2013-08" db="EMBL/GenBank/DDBJ databases">
        <authorList>
            <person name="Mendez C."/>
            <person name="Richter M."/>
            <person name="Ferrer M."/>
            <person name="Sanchez J."/>
        </authorList>
    </citation>
    <scope>NUCLEOTIDE SEQUENCE</scope>
</reference>